<dbReference type="SUPFAM" id="SSF52091">
    <property type="entry name" value="SpoIIaa-like"/>
    <property type="match status" value="1"/>
</dbReference>
<name>A0ABW4L5T4_9MICO</name>
<dbReference type="RefSeq" id="WP_388008230.1">
    <property type="nucleotide sequence ID" value="NZ_JBHUEE010000007.1"/>
</dbReference>
<keyword evidence="3" id="KW-1185">Reference proteome</keyword>
<reference evidence="3" key="1">
    <citation type="journal article" date="2019" name="Int. J. Syst. Evol. Microbiol.">
        <title>The Global Catalogue of Microorganisms (GCM) 10K type strain sequencing project: providing services to taxonomists for standard genome sequencing and annotation.</title>
        <authorList>
            <consortium name="The Broad Institute Genomics Platform"/>
            <consortium name="The Broad Institute Genome Sequencing Center for Infectious Disease"/>
            <person name="Wu L."/>
            <person name="Ma J."/>
        </authorList>
    </citation>
    <scope>NUCLEOTIDE SEQUENCE [LARGE SCALE GENOMIC DNA]</scope>
    <source>
        <strain evidence="3">JCM 17130</strain>
    </source>
</reference>
<organism evidence="2 3">
    <name type="scientific">Georgenia deserti</name>
    <dbReference type="NCBI Taxonomy" id="2093781"/>
    <lineage>
        <taxon>Bacteria</taxon>
        <taxon>Bacillati</taxon>
        <taxon>Actinomycetota</taxon>
        <taxon>Actinomycetes</taxon>
        <taxon>Micrococcales</taxon>
        <taxon>Bogoriellaceae</taxon>
        <taxon>Georgenia</taxon>
    </lineage>
</organism>
<feature type="domain" description="MlaB-like STAS" evidence="1">
    <location>
        <begin position="33"/>
        <end position="107"/>
    </location>
</feature>
<evidence type="ECO:0000313" key="3">
    <source>
        <dbReference type="Proteomes" id="UP001597277"/>
    </source>
</evidence>
<accession>A0ABW4L5T4</accession>
<evidence type="ECO:0000313" key="2">
    <source>
        <dbReference type="EMBL" id="MFD1718941.1"/>
    </source>
</evidence>
<comment type="caution">
    <text evidence="2">The sequence shown here is derived from an EMBL/GenBank/DDBJ whole genome shotgun (WGS) entry which is preliminary data.</text>
</comment>
<dbReference type="Proteomes" id="UP001597277">
    <property type="component" value="Unassembled WGS sequence"/>
</dbReference>
<dbReference type="InterPro" id="IPR058548">
    <property type="entry name" value="MlaB-like_STAS"/>
</dbReference>
<protein>
    <submittedName>
        <fullName evidence="2">STAS domain-containing protein</fullName>
    </submittedName>
</protein>
<proteinExistence type="predicted"/>
<dbReference type="EMBL" id="JBHUEE010000007">
    <property type="protein sequence ID" value="MFD1718941.1"/>
    <property type="molecule type" value="Genomic_DNA"/>
</dbReference>
<dbReference type="Pfam" id="PF13466">
    <property type="entry name" value="STAS_2"/>
    <property type="match status" value="1"/>
</dbReference>
<dbReference type="Gene3D" id="3.30.750.24">
    <property type="entry name" value="STAS domain"/>
    <property type="match status" value="1"/>
</dbReference>
<gene>
    <name evidence="2" type="ORF">ACFSE6_13930</name>
</gene>
<sequence length="121" mass="13003">MTHLPQHGLQPGDSAAATRDAVAVLLSNARTRLVVSGRIDRDMDSELAVAVQECVAAGAPVDVDARTVRLMDSAGVVRLRRLAGVLPTRVIQPPDTMRFVLSVTGLDHQLEILDQCPPFPE</sequence>
<evidence type="ECO:0000259" key="1">
    <source>
        <dbReference type="Pfam" id="PF13466"/>
    </source>
</evidence>
<dbReference type="InterPro" id="IPR036513">
    <property type="entry name" value="STAS_dom_sf"/>
</dbReference>